<keyword evidence="1" id="KW-0808">Transferase</keyword>
<dbReference type="Pfam" id="PF13302">
    <property type="entry name" value="Acetyltransf_3"/>
    <property type="match status" value="1"/>
</dbReference>
<dbReference type="SUPFAM" id="SSF55729">
    <property type="entry name" value="Acyl-CoA N-acyltransferases (Nat)"/>
    <property type="match status" value="1"/>
</dbReference>
<dbReference type="Proteomes" id="UP001500731">
    <property type="component" value="Unassembled WGS sequence"/>
</dbReference>
<dbReference type="PANTHER" id="PTHR43792:SF8">
    <property type="entry name" value="[RIBOSOMAL PROTEIN US5]-ALANINE N-ACETYLTRANSFERASE"/>
    <property type="match status" value="1"/>
</dbReference>
<evidence type="ECO:0000256" key="3">
    <source>
        <dbReference type="ARBA" id="ARBA00038502"/>
    </source>
</evidence>
<dbReference type="InterPro" id="IPR051531">
    <property type="entry name" value="N-acetyltransferase"/>
</dbReference>
<proteinExistence type="inferred from homology"/>
<comment type="similarity">
    <text evidence="3">Belongs to the acetyltransferase family. RimJ subfamily.</text>
</comment>
<dbReference type="PANTHER" id="PTHR43792">
    <property type="entry name" value="GNAT FAMILY, PUTATIVE (AFU_ORTHOLOGUE AFUA_3G00765)-RELATED-RELATED"/>
    <property type="match status" value="1"/>
</dbReference>
<reference evidence="6" key="1">
    <citation type="journal article" date="2019" name="Int. J. Syst. Evol. Microbiol.">
        <title>The Global Catalogue of Microorganisms (GCM) 10K type strain sequencing project: providing services to taxonomists for standard genome sequencing and annotation.</title>
        <authorList>
            <consortium name="The Broad Institute Genomics Platform"/>
            <consortium name="The Broad Institute Genome Sequencing Center for Infectious Disease"/>
            <person name="Wu L."/>
            <person name="Ma J."/>
        </authorList>
    </citation>
    <scope>NUCLEOTIDE SEQUENCE [LARGE SCALE GENOMIC DNA]</scope>
    <source>
        <strain evidence="6">JCM 17839</strain>
    </source>
</reference>
<dbReference type="InterPro" id="IPR016181">
    <property type="entry name" value="Acyl_CoA_acyltransferase"/>
</dbReference>
<gene>
    <name evidence="5" type="ORF">GCM10023171_31610</name>
</gene>
<keyword evidence="2" id="KW-0012">Acyltransferase</keyword>
<dbReference type="RefSeq" id="WP_345188360.1">
    <property type="nucleotide sequence ID" value="NZ_BAABGP010000022.1"/>
</dbReference>
<evidence type="ECO:0000313" key="5">
    <source>
        <dbReference type="EMBL" id="GAA4489915.1"/>
    </source>
</evidence>
<dbReference type="EMBL" id="BAABGP010000022">
    <property type="protein sequence ID" value="GAA4489915.1"/>
    <property type="molecule type" value="Genomic_DNA"/>
</dbReference>
<dbReference type="InterPro" id="IPR000182">
    <property type="entry name" value="GNAT_dom"/>
</dbReference>
<name>A0ABP8PR31_9MICO</name>
<evidence type="ECO:0000256" key="2">
    <source>
        <dbReference type="ARBA" id="ARBA00023315"/>
    </source>
</evidence>
<evidence type="ECO:0000259" key="4">
    <source>
        <dbReference type="PROSITE" id="PS51186"/>
    </source>
</evidence>
<evidence type="ECO:0000256" key="1">
    <source>
        <dbReference type="ARBA" id="ARBA00022679"/>
    </source>
</evidence>
<feature type="domain" description="N-acetyltransferase" evidence="4">
    <location>
        <begin position="20"/>
        <end position="183"/>
    </location>
</feature>
<dbReference type="Gene3D" id="3.40.630.30">
    <property type="match status" value="1"/>
</dbReference>
<evidence type="ECO:0000313" key="6">
    <source>
        <dbReference type="Proteomes" id="UP001500731"/>
    </source>
</evidence>
<keyword evidence="6" id="KW-1185">Reference proteome</keyword>
<accession>A0ABP8PR31</accession>
<protein>
    <submittedName>
        <fullName evidence="5">GNAT family protein</fullName>
    </submittedName>
</protein>
<dbReference type="PROSITE" id="PS51186">
    <property type="entry name" value="GNAT"/>
    <property type="match status" value="1"/>
</dbReference>
<organism evidence="5 6">
    <name type="scientific">Microbacterium panaciterrae</name>
    <dbReference type="NCBI Taxonomy" id="985759"/>
    <lineage>
        <taxon>Bacteria</taxon>
        <taxon>Bacillati</taxon>
        <taxon>Actinomycetota</taxon>
        <taxon>Actinomycetes</taxon>
        <taxon>Micrococcales</taxon>
        <taxon>Microbacteriaceae</taxon>
        <taxon>Microbacterium</taxon>
    </lineage>
</organism>
<comment type="caution">
    <text evidence="5">The sequence shown here is derived from an EMBL/GenBank/DDBJ whole genome shotgun (WGS) entry which is preliminary data.</text>
</comment>
<sequence>MTHSPDPLAAIAWPLRTERLTVRRATPADADVIWPYRRIEDVNRWLGAAPQDLDAFRTYFTDEERQAVSLIVERGSVVIGDVMLRVEDAWSQAEVRAQAQAVQAELGWVMDPAHHGRGYATEAVRAVIAACFEQLGLRRVSAGCFAANEPSWRMMERLGMHREEYSRATALHRSGEWMDGMAYGLLADDWRVAQDG</sequence>